<organism evidence="1 2">
    <name type="scientific">Oryza sativa subsp. japonica</name>
    <name type="common">Rice</name>
    <dbReference type="NCBI Taxonomy" id="39947"/>
    <lineage>
        <taxon>Eukaryota</taxon>
        <taxon>Viridiplantae</taxon>
        <taxon>Streptophyta</taxon>
        <taxon>Embryophyta</taxon>
        <taxon>Tracheophyta</taxon>
        <taxon>Spermatophyta</taxon>
        <taxon>Magnoliopsida</taxon>
        <taxon>Liliopsida</taxon>
        <taxon>Poales</taxon>
        <taxon>Poaceae</taxon>
        <taxon>BOP clade</taxon>
        <taxon>Oryzoideae</taxon>
        <taxon>Oryzeae</taxon>
        <taxon>Oryzinae</taxon>
        <taxon>Oryza</taxon>
        <taxon>Oryza sativa</taxon>
    </lineage>
</organism>
<reference evidence="2" key="1">
    <citation type="journal article" date="2005" name="Nature">
        <title>The map-based sequence of the rice genome.</title>
        <authorList>
            <consortium name="International rice genome sequencing project (IRGSP)"/>
            <person name="Matsumoto T."/>
            <person name="Wu J."/>
            <person name="Kanamori H."/>
            <person name="Katayose Y."/>
            <person name="Fujisawa M."/>
            <person name="Namiki N."/>
            <person name="Mizuno H."/>
            <person name="Yamamoto K."/>
            <person name="Antonio B.A."/>
            <person name="Baba T."/>
            <person name="Sakata K."/>
            <person name="Nagamura Y."/>
            <person name="Aoki H."/>
            <person name="Arikawa K."/>
            <person name="Arita K."/>
            <person name="Bito T."/>
            <person name="Chiden Y."/>
            <person name="Fujitsuka N."/>
            <person name="Fukunaka R."/>
            <person name="Hamada M."/>
            <person name="Harada C."/>
            <person name="Hayashi A."/>
            <person name="Hijishita S."/>
            <person name="Honda M."/>
            <person name="Hosokawa S."/>
            <person name="Ichikawa Y."/>
            <person name="Idonuma A."/>
            <person name="Iijima M."/>
            <person name="Ikeda M."/>
            <person name="Ikeno M."/>
            <person name="Ito K."/>
            <person name="Ito S."/>
            <person name="Ito T."/>
            <person name="Ito Y."/>
            <person name="Ito Y."/>
            <person name="Iwabuchi A."/>
            <person name="Kamiya K."/>
            <person name="Karasawa W."/>
            <person name="Kurita K."/>
            <person name="Katagiri S."/>
            <person name="Kikuta A."/>
            <person name="Kobayashi H."/>
            <person name="Kobayashi N."/>
            <person name="Machita K."/>
            <person name="Maehara T."/>
            <person name="Masukawa M."/>
            <person name="Mizubayashi T."/>
            <person name="Mukai Y."/>
            <person name="Nagasaki H."/>
            <person name="Nagata Y."/>
            <person name="Naito S."/>
            <person name="Nakashima M."/>
            <person name="Nakama Y."/>
            <person name="Nakamichi Y."/>
            <person name="Nakamura M."/>
            <person name="Meguro A."/>
            <person name="Negishi M."/>
            <person name="Ohta I."/>
            <person name="Ohta T."/>
            <person name="Okamoto M."/>
            <person name="Ono N."/>
            <person name="Saji S."/>
            <person name="Sakaguchi M."/>
            <person name="Sakai K."/>
            <person name="Shibata M."/>
            <person name="Shimokawa T."/>
            <person name="Song J."/>
            <person name="Takazaki Y."/>
            <person name="Terasawa K."/>
            <person name="Tsugane M."/>
            <person name="Tsuji K."/>
            <person name="Ueda S."/>
            <person name="Waki K."/>
            <person name="Yamagata H."/>
            <person name="Yamamoto M."/>
            <person name="Yamamoto S."/>
            <person name="Yamane H."/>
            <person name="Yoshiki S."/>
            <person name="Yoshihara R."/>
            <person name="Yukawa K."/>
            <person name="Zhong H."/>
            <person name="Yano M."/>
            <person name="Yuan Q."/>
            <person name="Ouyang S."/>
            <person name="Liu J."/>
            <person name="Jones K.M."/>
            <person name="Gansberger K."/>
            <person name="Moffat K."/>
            <person name="Hill J."/>
            <person name="Bera J."/>
            <person name="Fadrosh D."/>
            <person name="Jin S."/>
            <person name="Johri S."/>
            <person name="Kim M."/>
            <person name="Overton L."/>
            <person name="Reardon M."/>
            <person name="Tsitrin T."/>
            <person name="Vuong H."/>
            <person name="Weaver B."/>
            <person name="Ciecko A."/>
            <person name="Tallon L."/>
            <person name="Jackson J."/>
            <person name="Pai G."/>
            <person name="Aken S.V."/>
            <person name="Utterback T."/>
            <person name="Reidmuller S."/>
            <person name="Feldblyum T."/>
            <person name="Hsiao J."/>
            <person name="Zismann V."/>
            <person name="Iobst S."/>
            <person name="de Vazeille A.R."/>
            <person name="Buell C.R."/>
            <person name="Ying K."/>
            <person name="Li Y."/>
            <person name="Lu T."/>
            <person name="Huang Y."/>
            <person name="Zhao Q."/>
            <person name="Feng Q."/>
            <person name="Zhang L."/>
            <person name="Zhu J."/>
            <person name="Weng Q."/>
            <person name="Mu J."/>
            <person name="Lu Y."/>
            <person name="Fan D."/>
            <person name="Liu Y."/>
            <person name="Guan J."/>
            <person name="Zhang Y."/>
            <person name="Yu S."/>
            <person name="Liu X."/>
            <person name="Zhang Y."/>
            <person name="Hong G."/>
            <person name="Han B."/>
            <person name="Choisne N."/>
            <person name="Demange N."/>
            <person name="Orjeda G."/>
            <person name="Samain S."/>
            <person name="Cattolico L."/>
            <person name="Pelletier E."/>
            <person name="Couloux A."/>
            <person name="Segurens B."/>
            <person name="Wincker P."/>
            <person name="D'Hont A."/>
            <person name="Scarpelli C."/>
            <person name="Weissenbach J."/>
            <person name="Salanoubat M."/>
            <person name="Quetier F."/>
            <person name="Yu Y."/>
            <person name="Kim H.R."/>
            <person name="Rambo T."/>
            <person name="Currie J."/>
            <person name="Collura K."/>
            <person name="Luo M."/>
            <person name="Yang T."/>
            <person name="Ammiraju J.S.S."/>
            <person name="Engler F."/>
            <person name="Soderlund C."/>
            <person name="Wing R.A."/>
            <person name="Palmer L.E."/>
            <person name="de la Bastide M."/>
            <person name="Spiegel L."/>
            <person name="Nascimento L."/>
            <person name="Zutavern T."/>
            <person name="O'Shaughnessy A."/>
            <person name="Dike S."/>
            <person name="Dedhia N."/>
            <person name="Preston R."/>
            <person name="Balija V."/>
            <person name="McCombie W.R."/>
            <person name="Chow T."/>
            <person name="Chen H."/>
            <person name="Chung M."/>
            <person name="Chen C."/>
            <person name="Shaw J."/>
            <person name="Wu H."/>
            <person name="Hsiao K."/>
            <person name="Chao Y."/>
            <person name="Chu M."/>
            <person name="Cheng C."/>
            <person name="Hour A."/>
            <person name="Lee P."/>
            <person name="Lin S."/>
            <person name="Lin Y."/>
            <person name="Liou J."/>
            <person name="Liu S."/>
            <person name="Hsing Y."/>
            <person name="Raghuvanshi S."/>
            <person name="Mohanty A."/>
            <person name="Bharti A.K."/>
            <person name="Gaur A."/>
            <person name="Gupta V."/>
            <person name="Kumar D."/>
            <person name="Ravi V."/>
            <person name="Vij S."/>
            <person name="Kapur A."/>
            <person name="Khurana P."/>
            <person name="Khurana P."/>
            <person name="Khurana J.P."/>
            <person name="Tyagi A.K."/>
            <person name="Gaikwad K."/>
            <person name="Singh A."/>
            <person name="Dalal V."/>
            <person name="Srivastava S."/>
            <person name="Dixit A."/>
            <person name="Pal A.K."/>
            <person name="Ghazi I.A."/>
            <person name="Yadav M."/>
            <person name="Pandit A."/>
            <person name="Bhargava A."/>
            <person name="Sureshbabu K."/>
            <person name="Batra K."/>
            <person name="Sharma T.R."/>
            <person name="Mohapatra T."/>
            <person name="Singh N.K."/>
            <person name="Messing J."/>
            <person name="Nelson A.B."/>
            <person name="Fuks G."/>
            <person name="Kavchok S."/>
            <person name="Keizer G."/>
            <person name="Linton E."/>
            <person name="Llaca V."/>
            <person name="Song R."/>
            <person name="Tanyolac B."/>
            <person name="Young S."/>
            <person name="Ho-Il K."/>
            <person name="Hahn J.H."/>
            <person name="Sangsakoo G."/>
            <person name="Vanavichit A."/>
            <person name="de Mattos Luiz.A.T."/>
            <person name="Zimmer P.D."/>
            <person name="Malone G."/>
            <person name="Dellagostin O."/>
            <person name="de Oliveira A.C."/>
            <person name="Bevan M."/>
            <person name="Bancroft I."/>
            <person name="Minx P."/>
            <person name="Cordum H."/>
            <person name="Wilson R."/>
            <person name="Cheng Z."/>
            <person name="Jin W."/>
            <person name="Jiang J."/>
            <person name="Leong S.A."/>
            <person name="Iwama H."/>
            <person name="Gojobori T."/>
            <person name="Itoh T."/>
            <person name="Niimura Y."/>
            <person name="Fujii Y."/>
            <person name="Habara T."/>
            <person name="Sakai H."/>
            <person name="Sato Y."/>
            <person name="Wilson G."/>
            <person name="Kumar K."/>
            <person name="McCouch S."/>
            <person name="Juretic N."/>
            <person name="Hoen D."/>
            <person name="Wright S."/>
            <person name="Bruskiewich R."/>
            <person name="Bureau T."/>
            <person name="Miyao A."/>
            <person name="Hirochika H."/>
            <person name="Nishikawa T."/>
            <person name="Kadowaki K."/>
            <person name="Sugiura M."/>
            <person name="Burr B."/>
            <person name="Sasaki T."/>
        </authorList>
    </citation>
    <scope>NUCLEOTIDE SEQUENCE [LARGE SCALE GENOMIC DNA]</scope>
    <source>
        <strain evidence="2">cv. Nipponbare</strain>
    </source>
</reference>
<protein>
    <submittedName>
        <fullName evidence="1">Os01g0598901 protein</fullName>
    </submittedName>
</protein>
<gene>
    <name evidence="1" type="ordered locus">Os01g0598901</name>
    <name evidence="1" type="ORF">OSNPB_010598901</name>
</gene>
<dbReference type="PaxDb" id="39947-A0A0N7KD97"/>
<reference evidence="1 2" key="2">
    <citation type="journal article" date="2013" name="Plant Cell Physiol.">
        <title>Rice Annotation Project Database (RAP-DB): an integrative and interactive database for rice genomics.</title>
        <authorList>
            <person name="Sakai H."/>
            <person name="Lee S.S."/>
            <person name="Tanaka T."/>
            <person name="Numa H."/>
            <person name="Kim J."/>
            <person name="Kawahara Y."/>
            <person name="Wakimoto H."/>
            <person name="Yang C.C."/>
            <person name="Iwamoto M."/>
            <person name="Abe T."/>
            <person name="Yamada Y."/>
            <person name="Muto A."/>
            <person name="Inokuchi H."/>
            <person name="Ikemura T."/>
            <person name="Matsumoto T."/>
            <person name="Sasaki T."/>
            <person name="Itoh T."/>
        </authorList>
    </citation>
    <scope>NUCLEOTIDE SEQUENCE [LARGE SCALE GENOMIC DNA]</scope>
    <source>
        <strain evidence="2">cv. Nipponbare</strain>
    </source>
</reference>
<name>A0A0N7KD97_ORYSJ</name>
<dbReference type="AlphaFoldDB" id="A0A0N7KD97"/>
<reference evidence="1 2" key="3">
    <citation type="journal article" date="2013" name="Rice">
        <title>Improvement of the Oryza sativa Nipponbare reference genome using next generation sequence and optical map data.</title>
        <authorList>
            <person name="Kawahara Y."/>
            <person name="de la Bastide M."/>
            <person name="Hamilton J.P."/>
            <person name="Kanamori H."/>
            <person name="McCombie W.R."/>
            <person name="Ouyang S."/>
            <person name="Schwartz D.C."/>
            <person name="Tanaka T."/>
            <person name="Wu J."/>
            <person name="Zhou S."/>
            <person name="Childs K.L."/>
            <person name="Davidson R.M."/>
            <person name="Lin H."/>
            <person name="Quesada-Ocampo L."/>
            <person name="Vaillancourt B."/>
            <person name="Sakai H."/>
            <person name="Lee S.S."/>
            <person name="Kim J."/>
            <person name="Numa H."/>
            <person name="Itoh T."/>
            <person name="Buell C.R."/>
            <person name="Matsumoto T."/>
        </authorList>
    </citation>
    <scope>NUCLEOTIDE SEQUENCE [LARGE SCALE GENOMIC DNA]</scope>
    <source>
        <strain evidence="2">cv. Nipponbare</strain>
    </source>
</reference>
<evidence type="ECO:0000313" key="2">
    <source>
        <dbReference type="Proteomes" id="UP000059680"/>
    </source>
</evidence>
<proteinExistence type="predicted"/>
<dbReference type="InParanoid" id="A0A0N7KD97"/>
<dbReference type="Proteomes" id="UP000059680">
    <property type="component" value="Chromosome 1"/>
</dbReference>
<evidence type="ECO:0000313" key="1">
    <source>
        <dbReference type="EMBL" id="BAS73009.1"/>
    </source>
</evidence>
<dbReference type="EMBL" id="AP014957">
    <property type="protein sequence ID" value="BAS73009.1"/>
    <property type="molecule type" value="Genomic_DNA"/>
</dbReference>
<accession>A0A0N7KD97</accession>
<keyword evidence="2" id="KW-1185">Reference proteome</keyword>
<sequence length="125" mass="13738">MAGVTEDSNLRVRSTPPSRAAKFCFRRHGDGDKKDRGSRGWIPAHEFLLCRECAAASFVCEGGGRLLKAPLVVARRLTPFSLAAGARCVLPSPVGCRSQDGEKRRVLTGARSWRRCRRRASAARE</sequence>